<protein>
    <submittedName>
        <fullName evidence="1">Uncharacterized protein</fullName>
    </submittedName>
</protein>
<reference evidence="1 2" key="1">
    <citation type="submission" date="2019-12" db="EMBL/GenBank/DDBJ databases">
        <title>Genomic-based taxomic classification of the family Erythrobacteraceae.</title>
        <authorList>
            <person name="Xu L."/>
        </authorList>
    </citation>
    <scope>NUCLEOTIDE SEQUENCE [LARGE SCALE GENOMIC DNA]</scope>
    <source>
        <strain evidence="1 2">JCM 17468</strain>
    </source>
</reference>
<accession>A0A844Y4X5</accession>
<dbReference type="RefSeq" id="WP_344870646.1">
    <property type="nucleotide sequence ID" value="NZ_BAABDV010000001.1"/>
</dbReference>
<sequence>MMAFWPSQSGKVLVVPLPGAGDMDLLAAMAQGGIRLVGSGPFDGSFVVEGDRAVMSRRLEGIPTLLLAAPPSGCSGFGDVT</sequence>
<proteinExistence type="predicted"/>
<dbReference type="AlphaFoldDB" id="A0A844Y4X5"/>
<dbReference type="Proteomes" id="UP000430272">
    <property type="component" value="Unassembled WGS sequence"/>
</dbReference>
<evidence type="ECO:0000313" key="1">
    <source>
        <dbReference type="EMBL" id="MXO53174.1"/>
    </source>
</evidence>
<evidence type="ECO:0000313" key="2">
    <source>
        <dbReference type="Proteomes" id="UP000430272"/>
    </source>
</evidence>
<keyword evidence="2" id="KW-1185">Reference proteome</keyword>
<gene>
    <name evidence="1" type="ORF">GRI47_04005</name>
</gene>
<dbReference type="EMBL" id="WTYD01000001">
    <property type="protein sequence ID" value="MXO53174.1"/>
    <property type="molecule type" value="Genomic_DNA"/>
</dbReference>
<name>A0A844Y4X5_9SPHN</name>
<comment type="caution">
    <text evidence="1">The sequence shown here is derived from an EMBL/GenBank/DDBJ whole genome shotgun (WGS) entry which is preliminary data.</text>
</comment>
<organism evidence="1 2">
    <name type="scientific">Qipengyuania pelagi</name>
    <dbReference type="NCBI Taxonomy" id="994320"/>
    <lineage>
        <taxon>Bacteria</taxon>
        <taxon>Pseudomonadati</taxon>
        <taxon>Pseudomonadota</taxon>
        <taxon>Alphaproteobacteria</taxon>
        <taxon>Sphingomonadales</taxon>
        <taxon>Erythrobacteraceae</taxon>
        <taxon>Qipengyuania</taxon>
    </lineage>
</organism>